<comment type="catalytic activity">
    <reaction evidence="7">
        <text>O-phospho-L-seryl-[protein] + H2O = L-seryl-[protein] + phosphate</text>
        <dbReference type="Rhea" id="RHEA:20629"/>
        <dbReference type="Rhea" id="RHEA-COMP:9863"/>
        <dbReference type="Rhea" id="RHEA-COMP:11604"/>
        <dbReference type="ChEBI" id="CHEBI:15377"/>
        <dbReference type="ChEBI" id="CHEBI:29999"/>
        <dbReference type="ChEBI" id="CHEBI:43474"/>
        <dbReference type="ChEBI" id="CHEBI:83421"/>
        <dbReference type="EC" id="3.1.3.16"/>
    </reaction>
</comment>
<evidence type="ECO:0000256" key="4">
    <source>
        <dbReference type="ARBA" id="ARBA00022801"/>
    </source>
</evidence>
<name>A0A914M5X4_MELIC</name>
<keyword evidence="4 11" id="KW-0378">Hydrolase</keyword>
<dbReference type="InterPro" id="IPR004843">
    <property type="entry name" value="Calcineurin-like_PHP"/>
</dbReference>
<dbReference type="PANTHER" id="PTHR11668:SF510">
    <property type="entry name" value="SERINE_THREONINE-PROTEIN PHOSPHATASE"/>
    <property type="match status" value="1"/>
</dbReference>
<dbReference type="InterPro" id="IPR029052">
    <property type="entry name" value="Metallo-depent_PP-like"/>
</dbReference>
<keyword evidence="14" id="KW-1185">Reference proteome</keyword>
<comment type="cofactor">
    <cofactor evidence="1">
        <name>Mn(2+)</name>
        <dbReference type="ChEBI" id="CHEBI:29035"/>
    </cofactor>
</comment>
<organism evidence="14 15">
    <name type="scientific">Meloidogyne incognita</name>
    <name type="common">Southern root-knot nematode worm</name>
    <name type="synonym">Oxyuris incognita</name>
    <dbReference type="NCBI Taxonomy" id="6306"/>
    <lineage>
        <taxon>Eukaryota</taxon>
        <taxon>Metazoa</taxon>
        <taxon>Ecdysozoa</taxon>
        <taxon>Nematoda</taxon>
        <taxon>Chromadorea</taxon>
        <taxon>Rhabditida</taxon>
        <taxon>Tylenchina</taxon>
        <taxon>Tylenchomorpha</taxon>
        <taxon>Tylenchoidea</taxon>
        <taxon>Meloidogynidae</taxon>
        <taxon>Meloidogyninae</taxon>
        <taxon>Meloidogyne</taxon>
        <taxon>Meloidogyne incognita group</taxon>
    </lineage>
</organism>
<evidence type="ECO:0000256" key="10">
    <source>
        <dbReference type="ARBA" id="ARBA00062535"/>
    </source>
</evidence>
<keyword evidence="5" id="KW-0904">Protein phosphatase</keyword>
<evidence type="ECO:0000259" key="13">
    <source>
        <dbReference type="PROSITE" id="PS00125"/>
    </source>
</evidence>
<dbReference type="InterPro" id="IPR031675">
    <property type="entry name" value="STPPase_N"/>
</dbReference>
<dbReference type="FunFam" id="3.60.21.10:FF:000007">
    <property type="entry name" value="Serine/threonine-protein phosphatase"/>
    <property type="match status" value="1"/>
</dbReference>
<dbReference type="GO" id="GO:0046872">
    <property type="term" value="F:metal ion binding"/>
    <property type="evidence" value="ECO:0007669"/>
    <property type="project" value="UniProtKB-KW"/>
</dbReference>
<evidence type="ECO:0000256" key="11">
    <source>
        <dbReference type="RuleBase" id="RU004273"/>
    </source>
</evidence>
<accession>A0A914M5X4</accession>
<dbReference type="PRINTS" id="PR00114">
    <property type="entry name" value="STPHPHTASE"/>
</dbReference>
<proteinExistence type="inferred from homology"/>
<keyword evidence="6" id="KW-0464">Manganese</keyword>
<dbReference type="GO" id="GO:0004722">
    <property type="term" value="F:protein serine/threonine phosphatase activity"/>
    <property type="evidence" value="ECO:0007669"/>
    <property type="project" value="UniProtKB-EC"/>
</dbReference>
<feature type="domain" description="Serine/threonine specific protein phosphatases" evidence="13">
    <location>
        <begin position="120"/>
        <end position="125"/>
    </location>
</feature>
<evidence type="ECO:0000256" key="6">
    <source>
        <dbReference type="ARBA" id="ARBA00023211"/>
    </source>
</evidence>
<feature type="compositionally biased region" description="Low complexity" evidence="12">
    <location>
        <begin position="459"/>
        <end position="488"/>
    </location>
</feature>
<evidence type="ECO:0000256" key="8">
    <source>
        <dbReference type="ARBA" id="ARBA00048336"/>
    </source>
</evidence>
<dbReference type="GO" id="GO:0005634">
    <property type="term" value="C:nucleus"/>
    <property type="evidence" value="ECO:0007669"/>
    <property type="project" value="TreeGrafter"/>
</dbReference>
<comment type="subunit">
    <text evidence="10">Interacts with lab-1; the interaction is direct. Interacts with knl-1; the interaction is direct.</text>
</comment>
<dbReference type="InterPro" id="IPR050341">
    <property type="entry name" value="PP1_catalytic_subunit"/>
</dbReference>
<sequence length="488" mass="54958">MTADGLDVDNLITRLLEVRGCRPGKTVQMTENEIRVLCIKAREIFLSQPILLELEAPLKICGDIHGQYNDLLRLFEYGGFPPEANYLFLGDYVDRGKQSLETICLLLAYKIKYPENFFLLRGNHECASINRIYGFYDECKRRFSIKLWKTFTDCFNCLPIAALIDEKIFCCHGGLSPDLQNMEQIRRIMRPTDVPDTGLLCDLLWSDPDKDVQGWGENDRGVSFTFGPDVVAKFLNRHDLDLICRAHQVVEDGYEFFAKRQLVTLFSAPNYCGEFDNAGGMMSVDETLMCSFQILKPSEKKAKYQYAGLNSGRPVQSPQQRSSGNIFSLDIHPSGSKLATAGQDGGLLCDLLWSDPDKDVQGWGENDRGVSFTFGPDVVAKFLNRHDLDLICRAHQVVEDGYEFFAKRQLVTLFSAPNYCGEFDNAGGMMSVDETLMCSFQILKPSEKKAKYQYAGLNSGRPVQSPQQRSSPAVPQQSQQQGPPSKKK</sequence>
<evidence type="ECO:0000256" key="1">
    <source>
        <dbReference type="ARBA" id="ARBA00001936"/>
    </source>
</evidence>
<dbReference type="GO" id="GO:0005737">
    <property type="term" value="C:cytoplasm"/>
    <property type="evidence" value="ECO:0007669"/>
    <property type="project" value="TreeGrafter"/>
</dbReference>
<dbReference type="Pfam" id="PF16891">
    <property type="entry name" value="STPPase_N"/>
    <property type="match status" value="1"/>
</dbReference>
<dbReference type="Pfam" id="PF00149">
    <property type="entry name" value="Metallophos"/>
    <property type="match status" value="2"/>
</dbReference>
<comment type="function">
    <text evidence="9">Serine/threonine-protein phosphatase which antagonizes the function of air-2 in the regulation of chromosome cohesion. Dephosphorylates histone H3 at 'Ser-10'. Dephosphorylates translation initiation factor eIF2alpha. Involved in the activation of chloride channel clh-3 during cell swelling and meiotic maturation.</text>
</comment>
<reference evidence="15" key="1">
    <citation type="submission" date="2022-11" db="UniProtKB">
        <authorList>
            <consortium name="WormBaseParasite"/>
        </authorList>
    </citation>
    <scope>IDENTIFICATION</scope>
</reference>
<dbReference type="FunFam" id="3.60.21.10:FF:000133">
    <property type="entry name" value="Protein CBR-PPH-1"/>
    <property type="match status" value="1"/>
</dbReference>
<dbReference type="Proteomes" id="UP000887563">
    <property type="component" value="Unplaced"/>
</dbReference>
<dbReference type="Gene3D" id="3.60.21.10">
    <property type="match status" value="2"/>
</dbReference>
<dbReference type="SMART" id="SM00156">
    <property type="entry name" value="PP2Ac"/>
    <property type="match status" value="2"/>
</dbReference>
<dbReference type="PROSITE" id="PS00125">
    <property type="entry name" value="SER_THR_PHOSPHATASE"/>
    <property type="match status" value="1"/>
</dbReference>
<comment type="similarity">
    <text evidence="2">Belongs to the PPP phosphatase family. PP-1 subfamily.</text>
</comment>
<evidence type="ECO:0000256" key="5">
    <source>
        <dbReference type="ARBA" id="ARBA00022912"/>
    </source>
</evidence>
<keyword evidence="3" id="KW-0479">Metal-binding</keyword>
<protein>
    <recommendedName>
        <fullName evidence="11">Serine/threonine-protein phosphatase</fullName>
        <ecNumber evidence="11">3.1.3.16</ecNumber>
    </recommendedName>
</protein>
<dbReference type="SUPFAM" id="SSF56300">
    <property type="entry name" value="Metallo-dependent phosphatases"/>
    <property type="match status" value="2"/>
</dbReference>
<feature type="region of interest" description="Disordered" evidence="12">
    <location>
        <begin position="454"/>
        <end position="488"/>
    </location>
</feature>
<dbReference type="AlphaFoldDB" id="A0A914M5X4"/>
<evidence type="ECO:0000256" key="12">
    <source>
        <dbReference type="SAM" id="MobiDB-lite"/>
    </source>
</evidence>
<evidence type="ECO:0000256" key="9">
    <source>
        <dbReference type="ARBA" id="ARBA00053680"/>
    </source>
</evidence>
<evidence type="ECO:0000256" key="3">
    <source>
        <dbReference type="ARBA" id="ARBA00022723"/>
    </source>
</evidence>
<dbReference type="CDD" id="cd07414">
    <property type="entry name" value="MPP_PP1_PPKL"/>
    <property type="match status" value="1"/>
</dbReference>
<evidence type="ECO:0000256" key="7">
    <source>
        <dbReference type="ARBA" id="ARBA00047761"/>
    </source>
</evidence>
<dbReference type="PANTHER" id="PTHR11668">
    <property type="entry name" value="SERINE/THREONINE PROTEIN PHOSPHATASE"/>
    <property type="match status" value="1"/>
</dbReference>
<comment type="catalytic activity">
    <reaction evidence="8 11">
        <text>O-phospho-L-threonyl-[protein] + H2O = L-threonyl-[protein] + phosphate</text>
        <dbReference type="Rhea" id="RHEA:47004"/>
        <dbReference type="Rhea" id="RHEA-COMP:11060"/>
        <dbReference type="Rhea" id="RHEA-COMP:11605"/>
        <dbReference type="ChEBI" id="CHEBI:15377"/>
        <dbReference type="ChEBI" id="CHEBI:30013"/>
        <dbReference type="ChEBI" id="CHEBI:43474"/>
        <dbReference type="ChEBI" id="CHEBI:61977"/>
        <dbReference type="EC" id="3.1.3.16"/>
    </reaction>
</comment>
<evidence type="ECO:0000256" key="2">
    <source>
        <dbReference type="ARBA" id="ARBA00005333"/>
    </source>
</evidence>
<dbReference type="EC" id="3.1.3.16" evidence="11"/>
<evidence type="ECO:0000313" key="15">
    <source>
        <dbReference type="WBParaSite" id="Minc3s01241g21999"/>
    </source>
</evidence>
<dbReference type="InterPro" id="IPR006186">
    <property type="entry name" value="Ser/Thr-sp_prot-phosphatase"/>
</dbReference>
<evidence type="ECO:0000313" key="14">
    <source>
        <dbReference type="Proteomes" id="UP000887563"/>
    </source>
</evidence>
<dbReference type="WBParaSite" id="Minc3s01241g21999">
    <property type="protein sequence ID" value="Minc3s01241g21999"/>
    <property type="gene ID" value="Minc3s01241g21999"/>
</dbReference>